<feature type="region of interest" description="Disordered" evidence="1">
    <location>
        <begin position="20"/>
        <end position="44"/>
    </location>
</feature>
<proteinExistence type="predicted"/>
<evidence type="ECO:0000313" key="2">
    <source>
        <dbReference type="EMBL" id="GIY73578.1"/>
    </source>
</evidence>
<sequence>MIVLARRPIYVEGNGHIFNNMEHERPAKNPSAEHPRGKKTKKNGAYFNEFRENARYVRVPRYERLSG</sequence>
<dbReference type="AlphaFoldDB" id="A0AAV4VVU1"/>
<evidence type="ECO:0000313" key="3">
    <source>
        <dbReference type="Proteomes" id="UP001054837"/>
    </source>
</evidence>
<protein>
    <submittedName>
        <fullName evidence="2">Uncharacterized protein</fullName>
    </submittedName>
</protein>
<keyword evidence="3" id="KW-1185">Reference proteome</keyword>
<comment type="caution">
    <text evidence="2">The sequence shown here is derived from an EMBL/GenBank/DDBJ whole genome shotgun (WGS) entry which is preliminary data.</text>
</comment>
<evidence type="ECO:0000256" key="1">
    <source>
        <dbReference type="SAM" id="MobiDB-lite"/>
    </source>
</evidence>
<feature type="compositionally biased region" description="Basic and acidic residues" evidence="1">
    <location>
        <begin position="21"/>
        <end position="35"/>
    </location>
</feature>
<dbReference type="EMBL" id="BPLQ01013632">
    <property type="protein sequence ID" value="GIY73578.1"/>
    <property type="molecule type" value="Genomic_DNA"/>
</dbReference>
<organism evidence="2 3">
    <name type="scientific">Caerostris darwini</name>
    <dbReference type="NCBI Taxonomy" id="1538125"/>
    <lineage>
        <taxon>Eukaryota</taxon>
        <taxon>Metazoa</taxon>
        <taxon>Ecdysozoa</taxon>
        <taxon>Arthropoda</taxon>
        <taxon>Chelicerata</taxon>
        <taxon>Arachnida</taxon>
        <taxon>Araneae</taxon>
        <taxon>Araneomorphae</taxon>
        <taxon>Entelegynae</taxon>
        <taxon>Araneoidea</taxon>
        <taxon>Araneidae</taxon>
        <taxon>Caerostris</taxon>
    </lineage>
</organism>
<gene>
    <name evidence="2" type="ORF">CDAR_429561</name>
</gene>
<reference evidence="2 3" key="1">
    <citation type="submission" date="2021-06" db="EMBL/GenBank/DDBJ databases">
        <title>Caerostris darwini draft genome.</title>
        <authorList>
            <person name="Kono N."/>
            <person name="Arakawa K."/>
        </authorList>
    </citation>
    <scope>NUCLEOTIDE SEQUENCE [LARGE SCALE GENOMIC DNA]</scope>
</reference>
<dbReference type="Proteomes" id="UP001054837">
    <property type="component" value="Unassembled WGS sequence"/>
</dbReference>
<name>A0AAV4VVU1_9ARAC</name>
<accession>A0AAV4VVU1</accession>